<evidence type="ECO:0000259" key="2">
    <source>
        <dbReference type="Pfam" id="PF12697"/>
    </source>
</evidence>
<evidence type="ECO:0000256" key="1">
    <source>
        <dbReference type="ARBA" id="ARBA00022801"/>
    </source>
</evidence>
<accession>A0A7X5U7F3</accession>
<gene>
    <name evidence="3" type="ORF">HBF25_02620</name>
</gene>
<dbReference type="Pfam" id="PF12697">
    <property type="entry name" value="Abhydrolase_6"/>
    <property type="match status" value="1"/>
</dbReference>
<dbReference type="AlphaFoldDB" id="A0A7X5U7F3"/>
<dbReference type="PANTHER" id="PTHR43798:SF31">
    <property type="entry name" value="AB HYDROLASE SUPERFAMILY PROTEIN YCLE"/>
    <property type="match status" value="1"/>
</dbReference>
<dbReference type="Gene3D" id="3.40.50.1820">
    <property type="entry name" value="alpha/beta hydrolase"/>
    <property type="match status" value="1"/>
</dbReference>
<reference evidence="3 4" key="1">
    <citation type="submission" date="2020-03" db="EMBL/GenBank/DDBJ databases">
        <authorList>
            <person name="Lai Q."/>
        </authorList>
    </citation>
    <scope>NUCLEOTIDE SEQUENCE [LARGE SCALE GENOMIC DNA]</scope>
    <source>
        <strain evidence="3 4">CCUG 25036</strain>
    </source>
</reference>
<dbReference type="PANTHER" id="PTHR43798">
    <property type="entry name" value="MONOACYLGLYCEROL LIPASE"/>
    <property type="match status" value="1"/>
</dbReference>
<keyword evidence="1 3" id="KW-0378">Hydrolase</keyword>
<evidence type="ECO:0000313" key="3">
    <source>
        <dbReference type="EMBL" id="NII05278.1"/>
    </source>
</evidence>
<dbReference type="Proteomes" id="UP000490980">
    <property type="component" value="Unassembled WGS sequence"/>
</dbReference>
<name>A0A7X5U7F3_9GAMM</name>
<feature type="domain" description="AB hydrolase-1" evidence="2">
    <location>
        <begin position="38"/>
        <end position="285"/>
    </location>
</feature>
<dbReference type="InterPro" id="IPR029058">
    <property type="entry name" value="AB_hydrolase_fold"/>
</dbReference>
<dbReference type="GO" id="GO:0016787">
    <property type="term" value="F:hydrolase activity"/>
    <property type="evidence" value="ECO:0007669"/>
    <property type="project" value="UniProtKB-KW"/>
</dbReference>
<dbReference type="InterPro" id="IPR050266">
    <property type="entry name" value="AB_hydrolase_sf"/>
</dbReference>
<protein>
    <submittedName>
        <fullName evidence="3">Alpha/beta hydrolase</fullName>
    </submittedName>
</protein>
<organism evidence="3 4">
    <name type="scientific">Luteibacter anthropi</name>
    <dbReference type="NCBI Taxonomy" id="564369"/>
    <lineage>
        <taxon>Bacteria</taxon>
        <taxon>Pseudomonadati</taxon>
        <taxon>Pseudomonadota</taxon>
        <taxon>Gammaproteobacteria</taxon>
        <taxon>Lysobacterales</taxon>
        <taxon>Rhodanobacteraceae</taxon>
        <taxon>Luteibacter</taxon>
    </lineage>
</organism>
<dbReference type="InterPro" id="IPR000073">
    <property type="entry name" value="AB_hydrolase_1"/>
</dbReference>
<sequence length="294" mass="31137">MAACAASTLHAATAPSVAAPFEVGTLKVEQHGHGGRTIILVPGLAGGPWVWKDTIADLSRHNTVYAVTLAGFDGMPAPSADGNWMDRADASLAQLIQEKHLGKPLLVGHSLGATLSLRFAGRHPDLTGGVVAVDGLPVFPGMERVSPEQRTAIAAGMRAQFESATPDVFKAQQLQYMQKIGTLDPKIAEKVAPLNGRSDQKAVARYAAEDAGADYRDDLKSATAPILEIAPYSEADAAQGPVKLTEAQKVAYYQSLLANAPNAKVIAIAPSRHYVMLDQPKAFEKALNDFIEAH</sequence>
<dbReference type="SUPFAM" id="SSF53474">
    <property type="entry name" value="alpha/beta-Hydrolases"/>
    <property type="match status" value="1"/>
</dbReference>
<dbReference type="EMBL" id="JAARLZ010000001">
    <property type="protein sequence ID" value="NII05278.1"/>
    <property type="molecule type" value="Genomic_DNA"/>
</dbReference>
<proteinExistence type="predicted"/>
<comment type="caution">
    <text evidence="3">The sequence shown here is derived from an EMBL/GenBank/DDBJ whole genome shotgun (WGS) entry which is preliminary data.</text>
</comment>
<evidence type="ECO:0000313" key="4">
    <source>
        <dbReference type="Proteomes" id="UP000490980"/>
    </source>
</evidence>
<dbReference type="GO" id="GO:0016020">
    <property type="term" value="C:membrane"/>
    <property type="evidence" value="ECO:0007669"/>
    <property type="project" value="TreeGrafter"/>
</dbReference>
<keyword evidence="4" id="KW-1185">Reference proteome</keyword>